<sequence length="76" mass="8357">MALRFVGIDPETGGGNCPAVWVDDEKQEIVLQGWKADGETTARTRQDSPLPNTEAVIRLPYRMIDTVRKALDEAGS</sequence>
<gene>
    <name evidence="1" type="ORF">RM590_02815</name>
</gene>
<dbReference type="RefSeq" id="WP_311702701.1">
    <property type="nucleotide sequence ID" value="NZ_JAVREL010000001.1"/>
</dbReference>
<dbReference type="Proteomes" id="UP001183246">
    <property type="component" value="Unassembled WGS sequence"/>
</dbReference>
<proteinExistence type="predicted"/>
<evidence type="ECO:0000313" key="1">
    <source>
        <dbReference type="EMBL" id="MDT0341578.1"/>
    </source>
</evidence>
<dbReference type="EMBL" id="JAVREL010000001">
    <property type="protein sequence ID" value="MDT0341578.1"/>
    <property type="molecule type" value="Genomic_DNA"/>
</dbReference>
<reference evidence="2" key="1">
    <citation type="submission" date="2023-07" db="EMBL/GenBank/DDBJ databases">
        <title>30 novel species of actinomycetes from the DSMZ collection.</title>
        <authorList>
            <person name="Nouioui I."/>
        </authorList>
    </citation>
    <scope>NUCLEOTIDE SEQUENCE [LARGE SCALE GENOMIC DNA]</scope>
    <source>
        <strain evidence="2">DSM 44938</strain>
    </source>
</reference>
<evidence type="ECO:0000313" key="2">
    <source>
        <dbReference type="Proteomes" id="UP001183246"/>
    </source>
</evidence>
<comment type="caution">
    <text evidence="1">The sequence shown here is derived from an EMBL/GenBank/DDBJ whole genome shotgun (WGS) entry which is preliminary data.</text>
</comment>
<organism evidence="1 2">
    <name type="scientific">Streptomyces litchfieldiae</name>
    <dbReference type="NCBI Taxonomy" id="3075543"/>
    <lineage>
        <taxon>Bacteria</taxon>
        <taxon>Bacillati</taxon>
        <taxon>Actinomycetota</taxon>
        <taxon>Actinomycetes</taxon>
        <taxon>Kitasatosporales</taxon>
        <taxon>Streptomycetaceae</taxon>
        <taxon>Streptomyces</taxon>
    </lineage>
</organism>
<accession>A0ABU2MJN8</accession>
<name>A0ABU2MJN8_9ACTN</name>
<protein>
    <submittedName>
        <fullName evidence="1">Uncharacterized protein</fullName>
    </submittedName>
</protein>
<keyword evidence="2" id="KW-1185">Reference proteome</keyword>